<feature type="domain" description="MotA/TolQ/ExbB proton channel" evidence="8">
    <location>
        <begin position="49"/>
        <end position="127"/>
    </location>
</feature>
<evidence type="ECO:0000256" key="6">
    <source>
        <dbReference type="RuleBase" id="RU004057"/>
    </source>
</evidence>
<dbReference type="InterPro" id="IPR002898">
    <property type="entry name" value="MotA_ExbB_proton_chnl"/>
</dbReference>
<keyword evidence="10" id="KW-1185">Reference proteome</keyword>
<gene>
    <name evidence="9" type="ORF">CA13_20980</name>
</gene>
<dbReference type="Pfam" id="PF01618">
    <property type="entry name" value="MotA_ExbB"/>
    <property type="match status" value="1"/>
</dbReference>
<keyword evidence="2" id="KW-1003">Cell membrane</keyword>
<reference evidence="9 10" key="1">
    <citation type="submission" date="2019-02" db="EMBL/GenBank/DDBJ databases">
        <title>Deep-cultivation of Planctomycetes and their phenomic and genomic characterization uncovers novel biology.</title>
        <authorList>
            <person name="Wiegand S."/>
            <person name="Jogler M."/>
            <person name="Boedeker C."/>
            <person name="Pinto D."/>
            <person name="Vollmers J."/>
            <person name="Rivas-Marin E."/>
            <person name="Kohn T."/>
            <person name="Peeters S.H."/>
            <person name="Heuer A."/>
            <person name="Rast P."/>
            <person name="Oberbeckmann S."/>
            <person name="Bunk B."/>
            <person name="Jeske O."/>
            <person name="Meyerdierks A."/>
            <person name="Storesund J.E."/>
            <person name="Kallscheuer N."/>
            <person name="Luecker S."/>
            <person name="Lage O.M."/>
            <person name="Pohl T."/>
            <person name="Merkel B.J."/>
            <person name="Hornburger P."/>
            <person name="Mueller R.-W."/>
            <person name="Bruemmer F."/>
            <person name="Labrenz M."/>
            <person name="Spormann A.M."/>
            <person name="Op Den Camp H."/>
            <person name="Overmann J."/>
            <person name="Amann R."/>
            <person name="Jetten M.S.M."/>
            <person name="Mascher T."/>
            <person name="Medema M.H."/>
            <person name="Devos D.P."/>
            <person name="Kaster A.-K."/>
            <person name="Ovreas L."/>
            <person name="Rohde M."/>
            <person name="Galperin M.Y."/>
            <person name="Jogler C."/>
        </authorList>
    </citation>
    <scope>NUCLEOTIDE SEQUENCE [LARGE SCALE GENOMIC DNA]</scope>
    <source>
        <strain evidence="9 10">CA13</strain>
    </source>
</reference>
<evidence type="ECO:0000256" key="4">
    <source>
        <dbReference type="ARBA" id="ARBA00022989"/>
    </source>
</evidence>
<feature type="transmembrane region" description="Helical" evidence="7">
    <location>
        <begin position="111"/>
        <end position="133"/>
    </location>
</feature>
<protein>
    <submittedName>
        <fullName evidence="9">MotA/TolQ/ExbB proton channel family protein</fullName>
    </submittedName>
</protein>
<dbReference type="EMBL" id="SJPJ01000001">
    <property type="protein sequence ID" value="TWT80653.1"/>
    <property type="molecule type" value="Genomic_DNA"/>
</dbReference>
<dbReference type="GO" id="GO:0005886">
    <property type="term" value="C:plasma membrane"/>
    <property type="evidence" value="ECO:0007669"/>
    <property type="project" value="UniProtKB-SubCell"/>
</dbReference>
<keyword evidence="5 7" id="KW-0472">Membrane</keyword>
<comment type="subcellular location">
    <subcellularLocation>
        <location evidence="1">Cell membrane</location>
        <topology evidence="1">Multi-pass membrane protein</topology>
    </subcellularLocation>
    <subcellularLocation>
        <location evidence="6">Membrane</location>
        <topology evidence="6">Multi-pass membrane protein</topology>
    </subcellularLocation>
</comment>
<organism evidence="9 10">
    <name type="scientific">Novipirellula herctigrandis</name>
    <dbReference type="NCBI Taxonomy" id="2527986"/>
    <lineage>
        <taxon>Bacteria</taxon>
        <taxon>Pseudomonadati</taxon>
        <taxon>Planctomycetota</taxon>
        <taxon>Planctomycetia</taxon>
        <taxon>Pirellulales</taxon>
        <taxon>Pirellulaceae</taxon>
        <taxon>Novipirellula</taxon>
    </lineage>
</organism>
<keyword evidence="6" id="KW-0653">Protein transport</keyword>
<comment type="caution">
    <text evidence="9">The sequence shown here is derived from an EMBL/GenBank/DDBJ whole genome shotgun (WGS) entry which is preliminary data.</text>
</comment>
<keyword evidence="3 7" id="KW-0812">Transmembrane</keyword>
<sequence length="144" mass="15691">MGFFFDFIALYVQHFSAIDLLIVSLGIATLGFQLQEWRFLSANQALINNPFQHAQKRAYRVVRIATLAIDGFPLLGLLGTVASLLVTFAGIKGNHVTSNIIADFAPGLTSTVSGLLCSLANLVFLQLCLAPAVEVFRRKRSHNG</sequence>
<evidence type="ECO:0000256" key="1">
    <source>
        <dbReference type="ARBA" id="ARBA00004651"/>
    </source>
</evidence>
<evidence type="ECO:0000256" key="2">
    <source>
        <dbReference type="ARBA" id="ARBA00022475"/>
    </source>
</evidence>
<feature type="transmembrane region" description="Helical" evidence="7">
    <location>
        <begin position="12"/>
        <end position="32"/>
    </location>
</feature>
<dbReference type="RefSeq" id="WP_146395834.1">
    <property type="nucleotide sequence ID" value="NZ_SJPJ01000001.1"/>
</dbReference>
<keyword evidence="4 7" id="KW-1133">Transmembrane helix</keyword>
<feature type="transmembrane region" description="Helical" evidence="7">
    <location>
        <begin position="64"/>
        <end position="91"/>
    </location>
</feature>
<evidence type="ECO:0000313" key="10">
    <source>
        <dbReference type="Proteomes" id="UP000315010"/>
    </source>
</evidence>
<evidence type="ECO:0000256" key="5">
    <source>
        <dbReference type="ARBA" id="ARBA00023136"/>
    </source>
</evidence>
<dbReference type="Proteomes" id="UP000315010">
    <property type="component" value="Unassembled WGS sequence"/>
</dbReference>
<evidence type="ECO:0000313" key="9">
    <source>
        <dbReference type="EMBL" id="TWT80653.1"/>
    </source>
</evidence>
<name>A0A5C5Z227_9BACT</name>
<accession>A0A5C5Z227</accession>
<evidence type="ECO:0000256" key="7">
    <source>
        <dbReference type="SAM" id="Phobius"/>
    </source>
</evidence>
<evidence type="ECO:0000259" key="8">
    <source>
        <dbReference type="Pfam" id="PF01618"/>
    </source>
</evidence>
<proteinExistence type="inferred from homology"/>
<dbReference type="GO" id="GO:0015031">
    <property type="term" value="P:protein transport"/>
    <property type="evidence" value="ECO:0007669"/>
    <property type="project" value="UniProtKB-KW"/>
</dbReference>
<evidence type="ECO:0000256" key="3">
    <source>
        <dbReference type="ARBA" id="ARBA00022692"/>
    </source>
</evidence>
<dbReference type="AlphaFoldDB" id="A0A5C5Z227"/>
<keyword evidence="6" id="KW-0813">Transport</keyword>
<comment type="similarity">
    <text evidence="6">Belongs to the exbB/tolQ family.</text>
</comment>